<organism evidence="2 3">
    <name type="scientific">Durusdinium trenchii</name>
    <dbReference type="NCBI Taxonomy" id="1381693"/>
    <lineage>
        <taxon>Eukaryota</taxon>
        <taxon>Sar</taxon>
        <taxon>Alveolata</taxon>
        <taxon>Dinophyceae</taxon>
        <taxon>Suessiales</taxon>
        <taxon>Symbiodiniaceae</taxon>
        <taxon>Durusdinium</taxon>
    </lineage>
</organism>
<evidence type="ECO:0000256" key="1">
    <source>
        <dbReference type="SAM" id="MobiDB-lite"/>
    </source>
</evidence>
<accession>A0ABP0IGF3</accession>
<feature type="non-terminal residue" evidence="2">
    <location>
        <position position="1"/>
    </location>
</feature>
<feature type="region of interest" description="Disordered" evidence="1">
    <location>
        <begin position="50"/>
        <end position="83"/>
    </location>
</feature>
<sequence length="128" mass="13605">GFHLGARVEEPHGRLLALHLPGRGRGRHCRPGGGGAEEFALAARRHAEAATGSAARRQVSGSTVPTSATAAPCSGAAGQRGHGKVVGPKITVQMKKRWWRISMHLTSVMIRSIRLWSSSAPRTIGPCW</sequence>
<protein>
    <submittedName>
        <fullName evidence="2">Uncharacterized protein</fullName>
    </submittedName>
</protein>
<comment type="caution">
    <text evidence="2">The sequence shown here is derived from an EMBL/GenBank/DDBJ whole genome shotgun (WGS) entry which is preliminary data.</text>
</comment>
<reference evidence="2 3" key="1">
    <citation type="submission" date="2024-02" db="EMBL/GenBank/DDBJ databases">
        <authorList>
            <person name="Chen Y."/>
            <person name="Shah S."/>
            <person name="Dougan E. K."/>
            <person name="Thang M."/>
            <person name="Chan C."/>
        </authorList>
    </citation>
    <scope>NUCLEOTIDE SEQUENCE [LARGE SCALE GENOMIC DNA]</scope>
</reference>
<proteinExistence type="predicted"/>
<keyword evidence="3" id="KW-1185">Reference proteome</keyword>
<evidence type="ECO:0000313" key="2">
    <source>
        <dbReference type="EMBL" id="CAK9000971.1"/>
    </source>
</evidence>
<name>A0ABP0IGF3_9DINO</name>
<dbReference type="EMBL" id="CAXAMM010003706">
    <property type="protein sequence ID" value="CAK9000971.1"/>
    <property type="molecule type" value="Genomic_DNA"/>
</dbReference>
<gene>
    <name evidence="2" type="ORF">SCF082_LOCUS6729</name>
</gene>
<evidence type="ECO:0000313" key="3">
    <source>
        <dbReference type="Proteomes" id="UP001642464"/>
    </source>
</evidence>
<dbReference type="Proteomes" id="UP001642464">
    <property type="component" value="Unassembled WGS sequence"/>
</dbReference>
<feature type="compositionally biased region" description="Polar residues" evidence="1">
    <location>
        <begin position="59"/>
        <end position="69"/>
    </location>
</feature>